<comment type="similarity">
    <text evidence="2">Belongs to the eIF-1A family.</text>
</comment>
<protein>
    <submittedName>
        <fullName evidence="5">Eukaryotic translation initiation factor Y-chromosomal</fullName>
    </submittedName>
</protein>
<evidence type="ECO:0000313" key="5">
    <source>
        <dbReference type="EMBL" id="RNA03550.1"/>
    </source>
</evidence>
<organism evidence="5 6">
    <name type="scientific">Brachionus plicatilis</name>
    <name type="common">Marine rotifer</name>
    <name type="synonym">Brachionus muelleri</name>
    <dbReference type="NCBI Taxonomy" id="10195"/>
    <lineage>
        <taxon>Eukaryota</taxon>
        <taxon>Metazoa</taxon>
        <taxon>Spiralia</taxon>
        <taxon>Gnathifera</taxon>
        <taxon>Rotifera</taxon>
        <taxon>Eurotatoria</taxon>
        <taxon>Monogononta</taxon>
        <taxon>Pseudotrocha</taxon>
        <taxon>Ploima</taxon>
        <taxon>Brachionidae</taxon>
        <taxon>Brachionus</taxon>
    </lineage>
</organism>
<dbReference type="CDD" id="cd05793">
    <property type="entry name" value="S1_IF1A"/>
    <property type="match status" value="1"/>
</dbReference>
<keyword evidence="1 5" id="KW-0396">Initiation factor</keyword>
<dbReference type="NCBIfam" id="TIGR00523">
    <property type="entry name" value="eIF-1A"/>
    <property type="match status" value="1"/>
</dbReference>
<dbReference type="SMART" id="SM00652">
    <property type="entry name" value="eIF1a"/>
    <property type="match status" value="1"/>
</dbReference>
<feature type="region of interest" description="Disordered" evidence="3">
    <location>
        <begin position="1"/>
        <end position="23"/>
    </location>
</feature>
<dbReference type="InterPro" id="IPR006196">
    <property type="entry name" value="RNA-binding_domain_S1_IF1"/>
</dbReference>
<dbReference type="Pfam" id="PF01176">
    <property type="entry name" value="eIF-1a"/>
    <property type="match status" value="1"/>
</dbReference>
<proteinExistence type="inferred from homology"/>
<comment type="caution">
    <text evidence="5">The sequence shown here is derived from an EMBL/GenBank/DDBJ whole genome shotgun (WGS) entry which is preliminary data.</text>
</comment>
<dbReference type="InterPro" id="IPR012340">
    <property type="entry name" value="NA-bd_OB-fold"/>
</dbReference>
<gene>
    <name evidence="5" type="ORF">BpHYR1_001572</name>
</gene>
<evidence type="ECO:0000256" key="2">
    <source>
        <dbReference type="RuleBase" id="RU004364"/>
    </source>
</evidence>
<dbReference type="GO" id="GO:0003723">
    <property type="term" value="F:RNA binding"/>
    <property type="evidence" value="ECO:0007669"/>
    <property type="project" value="InterPro"/>
</dbReference>
<name>A0A3M7PWV5_BRAPC</name>
<dbReference type="GO" id="GO:0003743">
    <property type="term" value="F:translation initiation factor activity"/>
    <property type="evidence" value="ECO:0007669"/>
    <property type="project" value="UniProtKB-UniRule"/>
</dbReference>
<keyword evidence="6" id="KW-1185">Reference proteome</keyword>
<evidence type="ECO:0000259" key="4">
    <source>
        <dbReference type="PROSITE" id="PS50832"/>
    </source>
</evidence>
<feature type="domain" description="S1-like" evidence="4">
    <location>
        <begin position="22"/>
        <end position="96"/>
    </location>
</feature>
<dbReference type="PROSITE" id="PS50832">
    <property type="entry name" value="S1_IF1_TYPE"/>
    <property type="match status" value="1"/>
</dbReference>
<evidence type="ECO:0000313" key="6">
    <source>
        <dbReference type="Proteomes" id="UP000276133"/>
    </source>
</evidence>
<dbReference type="Proteomes" id="UP000276133">
    <property type="component" value="Unassembled WGS sequence"/>
</dbReference>
<dbReference type="STRING" id="10195.A0A3M7PWV5"/>
<feature type="compositionally biased region" description="Basic residues" evidence="3">
    <location>
        <begin position="1"/>
        <end position="15"/>
    </location>
</feature>
<dbReference type="PANTHER" id="PTHR21668">
    <property type="entry name" value="EIF-1A"/>
    <property type="match status" value="1"/>
</dbReference>
<reference evidence="5 6" key="1">
    <citation type="journal article" date="2018" name="Sci. Rep.">
        <title>Genomic signatures of local adaptation to the degree of environmental predictability in rotifers.</title>
        <authorList>
            <person name="Franch-Gras L."/>
            <person name="Hahn C."/>
            <person name="Garcia-Roger E.M."/>
            <person name="Carmona M.J."/>
            <person name="Serra M."/>
            <person name="Gomez A."/>
        </authorList>
    </citation>
    <scope>NUCLEOTIDE SEQUENCE [LARGE SCALE GENOMIC DNA]</scope>
    <source>
        <strain evidence="5">HYR1</strain>
    </source>
</reference>
<dbReference type="HAMAP" id="MF_00216">
    <property type="entry name" value="aIF_1A"/>
    <property type="match status" value="1"/>
</dbReference>
<sequence length="234" mass="27083">MPKNKGKGGKNRRRGKNENDGIKRELLIAEPGQTYAQVLKMLGSGNVEALCNDNKKRICHIRGKMNKKIWINVGDLILISVRDFQNEKADVIAKYNSDEARTLKNKGEILENSGIDETALFKQENTGDEILFYEDFSDSEEKSESGRKKGDTYPDNYISSDYSDEDTFYLFAKIFFIFEKQISIHRLLFPHNKISSPHKQLNLLTLIEIQTIFFLKLHFTHIKKIALYFLMTSY</sequence>
<evidence type="ECO:0000256" key="1">
    <source>
        <dbReference type="PROSITE-ProRule" id="PRU00181"/>
    </source>
</evidence>
<dbReference type="Gene3D" id="2.40.50.140">
    <property type="entry name" value="Nucleic acid-binding proteins"/>
    <property type="match status" value="1"/>
</dbReference>
<dbReference type="SUPFAM" id="SSF50249">
    <property type="entry name" value="Nucleic acid-binding proteins"/>
    <property type="match status" value="1"/>
</dbReference>
<accession>A0A3M7PWV5</accession>
<keyword evidence="1" id="KW-0648">Protein biosynthesis</keyword>
<dbReference type="AlphaFoldDB" id="A0A3M7PWV5"/>
<evidence type="ECO:0000256" key="3">
    <source>
        <dbReference type="SAM" id="MobiDB-lite"/>
    </source>
</evidence>
<dbReference type="InterPro" id="IPR001253">
    <property type="entry name" value="TIF_eIF-1A"/>
</dbReference>
<dbReference type="OrthoDB" id="274995at2759"/>
<dbReference type="EMBL" id="REGN01008449">
    <property type="protein sequence ID" value="RNA03550.1"/>
    <property type="molecule type" value="Genomic_DNA"/>
</dbReference>